<name>A0ABR2NDD6_9ROSI</name>
<comment type="caution">
    <text evidence="6">The sequence shown here is derived from an EMBL/GenBank/DDBJ whole genome shotgun (WGS) entry which is preliminary data.</text>
</comment>
<evidence type="ECO:0000256" key="2">
    <source>
        <dbReference type="ARBA" id="ARBA00023157"/>
    </source>
</evidence>
<accession>A0ABR2NDD6</accession>
<dbReference type="CDD" id="cd00028">
    <property type="entry name" value="B_lectin"/>
    <property type="match status" value="1"/>
</dbReference>
<dbReference type="Pfam" id="PF01453">
    <property type="entry name" value="B_lectin"/>
    <property type="match status" value="1"/>
</dbReference>
<sequence length="366" mass="41348">MNPVKWIVRILILLFLSHFSISADTITVNHFIRDNGEIVVSSGKVFALGFFSPGGSRNRYVGIWYFQVPEKTVVWVANRDNPIKDNSGNLRIDSRGNLALFQRNRTLPVWSTNISVTGTRNTIAQILDSGNLVLVQNDTRRAVVWQSFDYPTNTLLPFMKLGLSFRTGLNRVITSWKSPDDPGIGNYSYRINPSGFPQLYLYKGSAPSWRTGSWTGRRWSGVPEMTSNYIFHVSFVNTADEVSVTYGVTHTSFITRMVTNETGIQQRYTWNRDAQHWIGFWSAPEDQCDFYGHCGPNGGFGPVYKGVLFNGKEIAVKRLSKHSGQGRSSQAKRTAVIFQKIPLQISSDMFGIYGKKTKPLKQLTQH</sequence>
<protein>
    <recommendedName>
        <fullName evidence="5">Bulb-type lectin domain-containing protein</fullName>
    </recommendedName>
</protein>
<keyword evidence="1 4" id="KW-0732">Signal</keyword>
<reference evidence="6 7" key="1">
    <citation type="journal article" date="2024" name="G3 (Bethesda)">
        <title>Genome assembly of Hibiscus sabdariffa L. provides insights into metabolisms of medicinal natural products.</title>
        <authorList>
            <person name="Kim T."/>
        </authorList>
    </citation>
    <scope>NUCLEOTIDE SEQUENCE [LARGE SCALE GENOMIC DNA]</scope>
    <source>
        <strain evidence="6">TK-2024</strain>
        <tissue evidence="6">Old leaves</tissue>
    </source>
</reference>
<evidence type="ECO:0000313" key="6">
    <source>
        <dbReference type="EMBL" id="KAK8974131.1"/>
    </source>
</evidence>
<gene>
    <name evidence="6" type="ORF">V6N11_064619</name>
</gene>
<organism evidence="6 7">
    <name type="scientific">Hibiscus sabdariffa</name>
    <name type="common">roselle</name>
    <dbReference type="NCBI Taxonomy" id="183260"/>
    <lineage>
        <taxon>Eukaryota</taxon>
        <taxon>Viridiplantae</taxon>
        <taxon>Streptophyta</taxon>
        <taxon>Embryophyta</taxon>
        <taxon>Tracheophyta</taxon>
        <taxon>Spermatophyta</taxon>
        <taxon>Magnoliopsida</taxon>
        <taxon>eudicotyledons</taxon>
        <taxon>Gunneridae</taxon>
        <taxon>Pentapetalae</taxon>
        <taxon>rosids</taxon>
        <taxon>malvids</taxon>
        <taxon>Malvales</taxon>
        <taxon>Malvaceae</taxon>
        <taxon>Malvoideae</taxon>
        <taxon>Hibiscus</taxon>
    </lineage>
</organism>
<evidence type="ECO:0000313" key="7">
    <source>
        <dbReference type="Proteomes" id="UP001396334"/>
    </source>
</evidence>
<dbReference type="PROSITE" id="PS50927">
    <property type="entry name" value="BULB_LECTIN"/>
    <property type="match status" value="1"/>
</dbReference>
<dbReference type="InterPro" id="IPR001480">
    <property type="entry name" value="Bulb-type_lectin_dom"/>
</dbReference>
<evidence type="ECO:0000256" key="3">
    <source>
        <dbReference type="ARBA" id="ARBA00023180"/>
    </source>
</evidence>
<dbReference type="PANTHER" id="PTHR32444">
    <property type="entry name" value="BULB-TYPE LECTIN DOMAIN-CONTAINING PROTEIN"/>
    <property type="match status" value="1"/>
</dbReference>
<dbReference type="Proteomes" id="UP001396334">
    <property type="component" value="Unassembled WGS sequence"/>
</dbReference>
<dbReference type="Pfam" id="PF00954">
    <property type="entry name" value="S_locus_glycop"/>
    <property type="match status" value="1"/>
</dbReference>
<dbReference type="Gene3D" id="2.90.10.10">
    <property type="entry name" value="Bulb-type lectin domain"/>
    <property type="match status" value="1"/>
</dbReference>
<dbReference type="Gene3D" id="3.30.200.20">
    <property type="entry name" value="Phosphorylase Kinase, domain 1"/>
    <property type="match status" value="1"/>
</dbReference>
<feature type="signal peptide" evidence="4">
    <location>
        <begin position="1"/>
        <end position="22"/>
    </location>
</feature>
<dbReference type="InterPro" id="IPR036426">
    <property type="entry name" value="Bulb-type_lectin_dom_sf"/>
</dbReference>
<proteinExistence type="predicted"/>
<keyword evidence="2" id="KW-1015">Disulfide bond</keyword>
<evidence type="ECO:0000256" key="4">
    <source>
        <dbReference type="SAM" id="SignalP"/>
    </source>
</evidence>
<dbReference type="EMBL" id="JBBPBN010000172">
    <property type="protein sequence ID" value="KAK8974131.1"/>
    <property type="molecule type" value="Genomic_DNA"/>
</dbReference>
<dbReference type="SMART" id="SM00108">
    <property type="entry name" value="B_lectin"/>
    <property type="match status" value="1"/>
</dbReference>
<dbReference type="PANTHER" id="PTHR32444:SF63">
    <property type="entry name" value="G-TYPE LECTIN S-RECEPTOR-LIKE SERINE_THREONINE-PROTEIN KINASE RKS1"/>
    <property type="match status" value="1"/>
</dbReference>
<feature type="chain" id="PRO_5047247983" description="Bulb-type lectin domain-containing protein" evidence="4">
    <location>
        <begin position="23"/>
        <end position="366"/>
    </location>
</feature>
<feature type="domain" description="Bulb-type lectin" evidence="5">
    <location>
        <begin position="23"/>
        <end position="147"/>
    </location>
</feature>
<keyword evidence="3" id="KW-0325">Glycoprotein</keyword>
<keyword evidence="7" id="KW-1185">Reference proteome</keyword>
<evidence type="ECO:0000256" key="1">
    <source>
        <dbReference type="ARBA" id="ARBA00022729"/>
    </source>
</evidence>
<evidence type="ECO:0000259" key="5">
    <source>
        <dbReference type="PROSITE" id="PS50927"/>
    </source>
</evidence>
<dbReference type="InterPro" id="IPR000858">
    <property type="entry name" value="S_locus_glycoprot_dom"/>
</dbReference>
<dbReference type="SUPFAM" id="SSF51110">
    <property type="entry name" value="alpha-D-mannose-specific plant lectins"/>
    <property type="match status" value="1"/>
</dbReference>